<name>A0A4R8T009_9MYCO</name>
<evidence type="ECO:0000313" key="1">
    <source>
        <dbReference type="EMBL" id="TEA09151.1"/>
    </source>
</evidence>
<proteinExistence type="predicted"/>
<dbReference type="Proteomes" id="UP000294604">
    <property type="component" value="Unassembled WGS sequence"/>
</dbReference>
<reference evidence="1 2" key="1">
    <citation type="journal article" date="2019" name="Sci. Rep.">
        <title>Extended insight into the Mycobacterium chelonae-abscessus complex through whole genome sequencing of Mycobacterium salmoniphilum outbreak and Mycobacterium salmoniphilum-like strains.</title>
        <authorList>
            <person name="Behra P.R.K."/>
            <person name="Das S."/>
            <person name="Pettersson B.M.F."/>
            <person name="Shirreff L."/>
            <person name="DuCote T."/>
            <person name="Jacobsson K.G."/>
            <person name="Ennis D.G."/>
            <person name="Kirsebom L.A."/>
        </authorList>
    </citation>
    <scope>NUCLEOTIDE SEQUENCE [LARGE SCALE GENOMIC DNA]</scope>
    <source>
        <strain evidence="1 2">CCUG 60884</strain>
    </source>
</reference>
<protein>
    <submittedName>
        <fullName evidence="1">Uncharacterized protein</fullName>
    </submittedName>
</protein>
<dbReference type="EMBL" id="PECL01000003">
    <property type="protein sequence ID" value="TEA09151.1"/>
    <property type="molecule type" value="Genomic_DNA"/>
</dbReference>
<accession>A0A4R8T009</accession>
<dbReference type="AlphaFoldDB" id="A0A4R8T009"/>
<comment type="caution">
    <text evidence="1">The sequence shown here is derived from an EMBL/GenBank/DDBJ whole genome shotgun (WGS) entry which is preliminary data.</text>
</comment>
<organism evidence="1 2">
    <name type="scientific">Mycobacteroides salmoniphilum</name>
    <dbReference type="NCBI Taxonomy" id="404941"/>
    <lineage>
        <taxon>Bacteria</taxon>
        <taxon>Bacillati</taxon>
        <taxon>Actinomycetota</taxon>
        <taxon>Actinomycetes</taxon>
        <taxon>Mycobacteriales</taxon>
        <taxon>Mycobacteriaceae</taxon>
        <taxon>Mycobacteroides</taxon>
    </lineage>
</organism>
<evidence type="ECO:0000313" key="2">
    <source>
        <dbReference type="Proteomes" id="UP000294604"/>
    </source>
</evidence>
<dbReference type="RefSeq" id="WP_134081075.1">
    <property type="nucleotide sequence ID" value="NZ_PECL01000003.1"/>
</dbReference>
<gene>
    <name evidence="1" type="ORF">CCUG60884_00320</name>
</gene>
<sequence>MKKQALSTKVRIDTHSPTGDIDVTHIDVETPTATDDLADWFYVCVYPHTDVGDGLAADGNGVSATATVVSSDCPSLRGESAEWG</sequence>